<dbReference type="PANTHER" id="PTHR47027">
    <property type="entry name" value="REVERSE TRANSCRIPTASE DOMAIN-CONTAINING PROTEIN"/>
    <property type="match status" value="1"/>
</dbReference>
<dbReference type="InterPro" id="IPR043502">
    <property type="entry name" value="DNA/RNA_pol_sf"/>
</dbReference>
<proteinExistence type="evidence at transcript level"/>
<keyword evidence="2" id="KW-0808">Transferase</keyword>
<dbReference type="EMBL" id="GBBI01001902">
    <property type="protein sequence ID" value="JAC16810.1"/>
    <property type="molecule type" value="mRNA"/>
</dbReference>
<keyword evidence="2" id="KW-0548">Nucleotidyltransferase</keyword>
<keyword evidence="2" id="KW-0378">Hydrolase</keyword>
<dbReference type="Pfam" id="PF00078">
    <property type="entry name" value="RVT_1"/>
    <property type="match status" value="1"/>
</dbReference>
<keyword evidence="2" id="KW-0695">RNA-directed DNA polymerase</keyword>
<feature type="non-terminal residue" evidence="2">
    <location>
        <position position="1"/>
    </location>
</feature>
<feature type="domain" description="Reverse transcriptase" evidence="1">
    <location>
        <begin position="25"/>
        <end position="302"/>
    </location>
</feature>
<keyword evidence="2" id="KW-0255">Endonuclease</keyword>
<dbReference type="SUPFAM" id="SSF56672">
    <property type="entry name" value="DNA/RNA polymerases"/>
    <property type="match status" value="1"/>
</dbReference>
<sequence>DQICNEFYCNLTPAWEHYLLNFFNQIFTQESIPKKWCAVELRMLYKKGSPSDPSNYRGIALVCSLAKIFTSIIATRLSTWAIEYNIIPEEQSGFRSGRSCFDNLFSLSAVINLHICKNNRKVYGIFVDMRRAFDSVNHVKLWEKLCSFGVSSKIVRIIQSLYENANFIVNFNNEISHNINVTEGVLLGESMSPLLFSLFISDIIQFFRQSGANGLKISNSRELLMLLFADDIVILAESWADAQRKLKILYSYCCSNGLGVNTEKTKLVIFHKKGRLGKHRNLVHGERVIERTTNYTYLGVKFSSSGKFLQAVSAFEKKANIANGRVRDILAKSKADSWDPILTLYNSVTRATFLSSSELWAFSYLDRVEAVQSRTLKRLLALPRNTPHYMVRLETGNAHFKVHIFKAMLTWWMKLLEMDESRIPKICFQSLVLSNLPLDYNWALQLRHLLVTVGAGHLWSDQSLNSVQSNLNDLVFRLKNHCLSLDIQRAINSSYSSVYRSITNFGDVQQYLKFRINFSKIRFICQIRLSANGLLRFFISRKFYNIDCAAICQMCKKDFETLEHIVCTCEALEILRKLYLGEYEAPLSAALTFNNIIEVNNFYKYFLHVLSLRDLVVHVSV</sequence>
<dbReference type="InterPro" id="IPR043128">
    <property type="entry name" value="Rev_trsase/Diguanyl_cyclase"/>
</dbReference>
<dbReference type="GO" id="GO:0004519">
    <property type="term" value="F:endonuclease activity"/>
    <property type="evidence" value="ECO:0007669"/>
    <property type="project" value="UniProtKB-KW"/>
</dbReference>
<dbReference type="PROSITE" id="PS50878">
    <property type="entry name" value="RT_POL"/>
    <property type="match status" value="1"/>
</dbReference>
<dbReference type="AlphaFoldDB" id="A0A023F6F7"/>
<organism evidence="2">
    <name type="scientific">Triatoma infestans</name>
    <name type="common">Assassin bug</name>
    <dbReference type="NCBI Taxonomy" id="30076"/>
    <lineage>
        <taxon>Eukaryota</taxon>
        <taxon>Metazoa</taxon>
        <taxon>Ecdysozoa</taxon>
        <taxon>Arthropoda</taxon>
        <taxon>Hexapoda</taxon>
        <taxon>Insecta</taxon>
        <taxon>Pterygota</taxon>
        <taxon>Neoptera</taxon>
        <taxon>Paraneoptera</taxon>
        <taxon>Hemiptera</taxon>
        <taxon>Heteroptera</taxon>
        <taxon>Panheteroptera</taxon>
        <taxon>Cimicomorpha</taxon>
        <taxon>Reduviidae</taxon>
        <taxon>Triatominae</taxon>
        <taxon>Triatoma</taxon>
    </lineage>
</organism>
<dbReference type="GO" id="GO:0003964">
    <property type="term" value="F:RNA-directed DNA polymerase activity"/>
    <property type="evidence" value="ECO:0007669"/>
    <property type="project" value="UniProtKB-KW"/>
</dbReference>
<keyword evidence="2" id="KW-0540">Nuclease</keyword>
<name>A0A023F6F7_TRIIF</name>
<dbReference type="PANTHER" id="PTHR47027:SF30">
    <property type="entry name" value="THAP-TYPE DOMAIN-CONTAINING PROTEIN"/>
    <property type="match status" value="1"/>
</dbReference>
<dbReference type="InterPro" id="IPR000477">
    <property type="entry name" value="RT_dom"/>
</dbReference>
<dbReference type="Gene3D" id="3.30.70.270">
    <property type="match status" value="1"/>
</dbReference>
<protein>
    <submittedName>
        <fullName evidence="2">Putative endonuclease-reverse transcriptase</fullName>
    </submittedName>
</protein>
<reference evidence="2" key="1">
    <citation type="journal article" date="2014" name="PLoS Negl. Trop. Dis.">
        <title>An updated insight into the Sialotranscriptome of Triatoma infestans: developmental stage and geographic variations.</title>
        <authorList>
            <person name="Schwarz A."/>
            <person name="Medrano-Mercado N."/>
            <person name="Schaub G.A."/>
            <person name="Struchiner C.J."/>
            <person name="Bargues M.D."/>
            <person name="Levy M.Z."/>
            <person name="Ribeiro J.M."/>
        </authorList>
    </citation>
    <scope>NUCLEOTIDE SEQUENCE</scope>
    <source>
        <strain evidence="2">Chile</strain>
        <tissue evidence="2">Salivary glands</tissue>
    </source>
</reference>
<evidence type="ECO:0000259" key="1">
    <source>
        <dbReference type="PROSITE" id="PS50878"/>
    </source>
</evidence>
<dbReference type="CDD" id="cd01650">
    <property type="entry name" value="RT_nLTR_like"/>
    <property type="match status" value="1"/>
</dbReference>
<accession>A0A023F6F7</accession>
<evidence type="ECO:0000313" key="2">
    <source>
        <dbReference type="EMBL" id="JAC16810.1"/>
    </source>
</evidence>